<dbReference type="GO" id="GO:1990810">
    <property type="term" value="P:microtubule anchoring at mitotic spindle pole body"/>
    <property type="evidence" value="ECO:0007669"/>
    <property type="project" value="TreeGrafter"/>
</dbReference>
<dbReference type="InterPro" id="IPR052778">
    <property type="entry name" value="Centrosome-WD_assoc"/>
</dbReference>
<evidence type="ECO:0000313" key="3">
    <source>
        <dbReference type="Proteomes" id="UP000765509"/>
    </source>
</evidence>
<reference evidence="2" key="1">
    <citation type="submission" date="2021-03" db="EMBL/GenBank/DDBJ databases">
        <title>Draft genome sequence of rust myrtle Austropuccinia psidii MF-1, a brazilian biotype.</title>
        <authorList>
            <person name="Quecine M.C."/>
            <person name="Pachon D.M.R."/>
            <person name="Bonatelli M.L."/>
            <person name="Correr F.H."/>
            <person name="Franceschini L.M."/>
            <person name="Leite T.F."/>
            <person name="Margarido G.R.A."/>
            <person name="Almeida C.A."/>
            <person name="Ferrarezi J.A."/>
            <person name="Labate C.A."/>
        </authorList>
    </citation>
    <scope>NUCLEOTIDE SEQUENCE</scope>
    <source>
        <strain evidence="2">MF-1</strain>
    </source>
</reference>
<evidence type="ECO:0000313" key="2">
    <source>
        <dbReference type="EMBL" id="MBW0524863.1"/>
    </source>
</evidence>
<dbReference type="InterPro" id="IPR015943">
    <property type="entry name" value="WD40/YVTN_repeat-like_dom_sf"/>
</dbReference>
<dbReference type="AlphaFoldDB" id="A0A9Q3ETS5"/>
<comment type="caution">
    <text evidence="2">The sequence shown here is derived from an EMBL/GenBank/DDBJ whole genome shotgun (WGS) entry which is preliminary data.</text>
</comment>
<dbReference type="GO" id="GO:1990811">
    <property type="term" value="C:MWP complex"/>
    <property type="evidence" value="ECO:0007669"/>
    <property type="project" value="TreeGrafter"/>
</dbReference>
<evidence type="ECO:0000256" key="1">
    <source>
        <dbReference type="SAM" id="MobiDB-lite"/>
    </source>
</evidence>
<dbReference type="Proteomes" id="UP000765509">
    <property type="component" value="Unassembled WGS sequence"/>
</dbReference>
<dbReference type="EMBL" id="AVOT02031349">
    <property type="protein sequence ID" value="MBW0524863.1"/>
    <property type="molecule type" value="Genomic_DNA"/>
</dbReference>
<dbReference type="SUPFAM" id="SSF69322">
    <property type="entry name" value="Tricorn protease domain 2"/>
    <property type="match status" value="1"/>
</dbReference>
<name>A0A9Q3ETS5_9BASI</name>
<proteinExistence type="predicted"/>
<feature type="compositionally biased region" description="Polar residues" evidence="1">
    <location>
        <begin position="101"/>
        <end position="120"/>
    </location>
</feature>
<dbReference type="Pfam" id="PF00400">
    <property type="entry name" value="WD40"/>
    <property type="match status" value="1"/>
</dbReference>
<feature type="compositionally biased region" description="Polar residues" evidence="1">
    <location>
        <begin position="341"/>
        <end position="350"/>
    </location>
</feature>
<feature type="region of interest" description="Disordered" evidence="1">
    <location>
        <begin position="101"/>
        <end position="123"/>
    </location>
</feature>
<dbReference type="InterPro" id="IPR001680">
    <property type="entry name" value="WD40_rpt"/>
</dbReference>
<feature type="region of interest" description="Disordered" evidence="1">
    <location>
        <begin position="319"/>
        <end position="356"/>
    </location>
</feature>
<dbReference type="OrthoDB" id="308690at2759"/>
<feature type="compositionally biased region" description="Low complexity" evidence="1">
    <location>
        <begin position="329"/>
        <end position="340"/>
    </location>
</feature>
<keyword evidence="3" id="KW-1185">Reference proteome</keyword>
<accession>A0A9Q3ETS5</accession>
<organism evidence="2 3">
    <name type="scientific">Austropuccinia psidii MF-1</name>
    <dbReference type="NCBI Taxonomy" id="1389203"/>
    <lineage>
        <taxon>Eukaryota</taxon>
        <taxon>Fungi</taxon>
        <taxon>Dikarya</taxon>
        <taxon>Basidiomycota</taxon>
        <taxon>Pucciniomycotina</taxon>
        <taxon>Pucciniomycetes</taxon>
        <taxon>Pucciniales</taxon>
        <taxon>Sphaerophragmiaceae</taxon>
        <taxon>Austropuccinia</taxon>
    </lineage>
</organism>
<gene>
    <name evidence="2" type="ORF">O181_064578</name>
</gene>
<dbReference type="GO" id="GO:0005815">
    <property type="term" value="C:microtubule organizing center"/>
    <property type="evidence" value="ECO:0007669"/>
    <property type="project" value="TreeGrafter"/>
</dbReference>
<dbReference type="Gene3D" id="2.130.10.10">
    <property type="entry name" value="YVTN repeat-like/Quinoprotein amine dehydrogenase"/>
    <property type="match status" value="2"/>
</dbReference>
<dbReference type="SMART" id="SM00320">
    <property type="entry name" value="WD40"/>
    <property type="match status" value="3"/>
</dbReference>
<feature type="region of interest" description="Disordered" evidence="1">
    <location>
        <begin position="1"/>
        <end position="21"/>
    </location>
</feature>
<dbReference type="PANTHER" id="PTHR16220">
    <property type="entry name" value="WD REPEAT PROTEIN 8-RELATED"/>
    <property type="match status" value="1"/>
</dbReference>
<dbReference type="SUPFAM" id="SSF101908">
    <property type="entry name" value="Putative isomerase YbhE"/>
    <property type="match status" value="1"/>
</dbReference>
<dbReference type="PANTHER" id="PTHR16220:SF0">
    <property type="entry name" value="WD REPEAT-CONTAINING PROTEIN WRAP73"/>
    <property type="match status" value="1"/>
</dbReference>
<sequence>MDFTPLYPHSSSSSSTVSPNGEYVLTSVGDRLVVRLTKSMQVIRSWKCEDDGLKTCSGSKESIKNGSGLCAGSQVHKPGAGSILRKGTVSNSIGSIQSLDPNTGISSFRPSDTPQGTVPNTDRRPAVLTSISFSPNSQFAVALLRQLNSAVVYVYSIESDQLAAEIKTGAEGVASGEKALRWSPSGNSLMVWSDWGLRVTIWNLSSPQPKPVQLHHPKHPPHVGCSFSPDQRYFALLCRQPGNFRDHVGVYDTQTWTCVSFFELSPELLDAANLCWSPCGRYLGIIESAIFDYRVEIWSPSGLKLGVFTPFDSTKSFKPLPHNDSNTTRSARSASQNSNRVLSGSNVNDSLKQKDSTQVADLEQDLDGYVGLGIRCCRWRPGGEYFALGGWDGKVRILNDLTWTSVCQISLNDYLAVKVLNEPRNWIERTRSQGIISFEVATASSLPVLLRPDYSKPNPTIGVRDMEWNSQGDYLACRNDALPTVVFVFSLRASATSIAPTDSTVSSSVPLRPRLTSVLNFITPVKSMRWHPTLSHLVIVCATSALYLWYPSHPGSTALDTSELGNYCEGIGIPARVAFNPVAVTWIQNGNGLLLTDKLAFCLAFAVPEGVDDRGEENSRMME</sequence>
<protein>
    <submittedName>
        <fullName evidence="2">Uncharacterized protein</fullName>
    </submittedName>
</protein>